<evidence type="ECO:0000256" key="3">
    <source>
        <dbReference type="PROSITE-ProRule" id="PRU00192"/>
    </source>
</evidence>
<sequence>MEAMAKYDFKATAEDELSFAKGSILKILNLEYDQNWYKAEQNGKEGFVPKNYIQMKPHE</sequence>
<dbReference type="PANTHER" id="PTHR46037">
    <property type="entry name" value="PROTEIN ENHANCER OF SEVENLESS 2B"/>
    <property type="match status" value="1"/>
</dbReference>
<dbReference type="InterPro" id="IPR001452">
    <property type="entry name" value="SH3_domain"/>
</dbReference>
<organism>
    <name type="scientific">Branchiostoma floridae</name>
    <name type="common">Florida lancelet</name>
    <name type="synonym">Amphioxus</name>
    <dbReference type="NCBI Taxonomy" id="7739"/>
    <lineage>
        <taxon>Eukaryota</taxon>
        <taxon>Metazoa</taxon>
        <taxon>Chordata</taxon>
        <taxon>Cephalochordata</taxon>
        <taxon>Leptocardii</taxon>
        <taxon>Amphioxiformes</taxon>
        <taxon>Branchiostomatidae</taxon>
        <taxon>Branchiostoma</taxon>
    </lineage>
</organism>
<protein>
    <recommendedName>
        <fullName evidence="4">SH3 domain-containing protein</fullName>
    </recommendedName>
</protein>
<evidence type="ECO:0000256" key="1">
    <source>
        <dbReference type="ARBA" id="ARBA00022443"/>
    </source>
</evidence>
<feature type="domain" description="SH3" evidence="4">
    <location>
        <begin position="1"/>
        <end position="58"/>
    </location>
</feature>
<dbReference type="Pfam" id="PF00018">
    <property type="entry name" value="SH3_1"/>
    <property type="match status" value="1"/>
</dbReference>
<dbReference type="eggNOG" id="KOG3601">
    <property type="taxonomic scope" value="Eukaryota"/>
</dbReference>
<dbReference type="InterPro" id="IPR043539">
    <property type="entry name" value="Grb2-like"/>
</dbReference>
<keyword evidence="1 3" id="KW-0728">SH3 domain</keyword>
<dbReference type="InParanoid" id="C3YWW9"/>
<dbReference type="Gene3D" id="2.30.30.40">
    <property type="entry name" value="SH3 Domains"/>
    <property type="match status" value="1"/>
</dbReference>
<dbReference type="SMART" id="SM00326">
    <property type="entry name" value="SH3"/>
    <property type="match status" value="1"/>
</dbReference>
<dbReference type="CDD" id="cd11946">
    <property type="entry name" value="SH3_GRB2_N"/>
    <property type="match status" value="1"/>
</dbReference>
<proteinExistence type="predicted"/>
<evidence type="ECO:0000259" key="4">
    <source>
        <dbReference type="PROSITE" id="PS50002"/>
    </source>
</evidence>
<reference evidence="5" key="1">
    <citation type="journal article" date="2008" name="Nature">
        <title>The amphioxus genome and the evolution of the chordate karyotype.</title>
        <authorList>
            <consortium name="US DOE Joint Genome Institute (JGI-PGF)"/>
            <person name="Putnam N.H."/>
            <person name="Butts T."/>
            <person name="Ferrier D.E.K."/>
            <person name="Furlong R.F."/>
            <person name="Hellsten U."/>
            <person name="Kawashima T."/>
            <person name="Robinson-Rechavi M."/>
            <person name="Shoguchi E."/>
            <person name="Terry A."/>
            <person name="Yu J.-K."/>
            <person name="Benito-Gutierrez E.L."/>
            <person name="Dubchak I."/>
            <person name="Garcia-Fernandez J."/>
            <person name="Gibson-Brown J.J."/>
            <person name="Grigoriev I.V."/>
            <person name="Horton A.C."/>
            <person name="de Jong P.J."/>
            <person name="Jurka J."/>
            <person name="Kapitonov V.V."/>
            <person name="Kohara Y."/>
            <person name="Kuroki Y."/>
            <person name="Lindquist E."/>
            <person name="Lucas S."/>
            <person name="Osoegawa K."/>
            <person name="Pennacchio L.A."/>
            <person name="Salamov A.A."/>
            <person name="Satou Y."/>
            <person name="Sauka-Spengler T."/>
            <person name="Schmutz J."/>
            <person name="Shin-I T."/>
            <person name="Toyoda A."/>
            <person name="Bronner-Fraser M."/>
            <person name="Fujiyama A."/>
            <person name="Holland L.Z."/>
            <person name="Holland P.W.H."/>
            <person name="Satoh N."/>
            <person name="Rokhsar D.S."/>
        </authorList>
    </citation>
    <scope>NUCLEOTIDE SEQUENCE [LARGE SCALE GENOMIC DNA]</scope>
    <source>
        <strain evidence="5">S238N-H82</strain>
        <tissue evidence="5">Testes</tissue>
    </source>
</reference>
<dbReference type="InterPro" id="IPR035641">
    <property type="entry name" value="GRB2_N_SH3"/>
</dbReference>
<name>C3YWW9_BRAFL</name>
<dbReference type="PROSITE" id="PS50002">
    <property type="entry name" value="SH3"/>
    <property type="match status" value="1"/>
</dbReference>
<dbReference type="AlphaFoldDB" id="C3YWW9"/>
<evidence type="ECO:0000313" key="5">
    <source>
        <dbReference type="EMBL" id="EEN55363.1"/>
    </source>
</evidence>
<dbReference type="InterPro" id="IPR036028">
    <property type="entry name" value="SH3-like_dom_sf"/>
</dbReference>
<keyword evidence="2" id="KW-0727">SH2 domain</keyword>
<accession>C3YWW9</accession>
<dbReference type="STRING" id="7739.C3YWW9"/>
<dbReference type="PRINTS" id="PR00452">
    <property type="entry name" value="SH3DOMAIN"/>
</dbReference>
<dbReference type="FunFam" id="2.30.30.40:FF:000076">
    <property type="entry name" value="Growth factor receptor-bound protein 2"/>
    <property type="match status" value="1"/>
</dbReference>
<dbReference type="EMBL" id="GG666561">
    <property type="protein sequence ID" value="EEN55363.1"/>
    <property type="molecule type" value="Genomic_DNA"/>
</dbReference>
<dbReference type="SUPFAM" id="SSF50044">
    <property type="entry name" value="SH3-domain"/>
    <property type="match status" value="1"/>
</dbReference>
<gene>
    <name evidence="5" type="ORF">BRAFLDRAFT_200175</name>
</gene>
<evidence type="ECO:0000256" key="2">
    <source>
        <dbReference type="ARBA" id="ARBA00022999"/>
    </source>
</evidence>